<evidence type="ECO:0000313" key="1">
    <source>
        <dbReference type="EnsemblProtists" id="EOD04021"/>
    </source>
</evidence>
<dbReference type="GeneID" id="17266346"/>
<name>A0A0D3HYD6_EMIH1</name>
<evidence type="ECO:0000313" key="2">
    <source>
        <dbReference type="Proteomes" id="UP000013827"/>
    </source>
</evidence>
<dbReference type="RefSeq" id="XP_005773225.1">
    <property type="nucleotide sequence ID" value="XM_005773168.1"/>
</dbReference>
<dbReference type="RefSeq" id="XP_005756450.1">
    <property type="nucleotide sequence ID" value="XM_005756393.1"/>
</dbReference>
<dbReference type="EnsemblProtists" id="EOD20796">
    <property type="protein sequence ID" value="EOD20796"/>
    <property type="gene ID" value="EMIHUDRAFT_369015"/>
</dbReference>
<keyword evidence="2" id="KW-1185">Reference proteome</keyword>
<organism evidence="1 2">
    <name type="scientific">Emiliania huxleyi (strain CCMP1516)</name>
    <dbReference type="NCBI Taxonomy" id="280463"/>
    <lineage>
        <taxon>Eukaryota</taxon>
        <taxon>Haptista</taxon>
        <taxon>Haptophyta</taxon>
        <taxon>Prymnesiophyceae</taxon>
        <taxon>Isochrysidales</taxon>
        <taxon>Noelaerhabdaceae</taxon>
        <taxon>Emiliania</taxon>
    </lineage>
</organism>
<dbReference type="KEGG" id="ehx:EMIHUDRAFT_369015"/>
<evidence type="ECO:0008006" key="3">
    <source>
        <dbReference type="Google" id="ProtNLM"/>
    </source>
</evidence>
<dbReference type="EnsemblProtists" id="EOD04021">
    <property type="protein sequence ID" value="EOD04021"/>
    <property type="gene ID" value="EMIHUDRAFT_360403"/>
</dbReference>
<dbReference type="GeneID" id="17250176"/>
<proteinExistence type="predicted"/>
<dbReference type="HOGENOM" id="CLU_1998567_0_0_1"/>
<accession>A0A0D3HYD6</accession>
<reference evidence="2" key="1">
    <citation type="journal article" date="2013" name="Nature">
        <title>Pan genome of the phytoplankton Emiliania underpins its global distribution.</title>
        <authorList>
            <person name="Read B.A."/>
            <person name="Kegel J."/>
            <person name="Klute M.J."/>
            <person name="Kuo A."/>
            <person name="Lefebvre S.C."/>
            <person name="Maumus F."/>
            <person name="Mayer C."/>
            <person name="Miller J."/>
            <person name="Monier A."/>
            <person name="Salamov A."/>
            <person name="Young J."/>
            <person name="Aguilar M."/>
            <person name="Claverie J.M."/>
            <person name="Frickenhaus S."/>
            <person name="Gonzalez K."/>
            <person name="Herman E.K."/>
            <person name="Lin Y.C."/>
            <person name="Napier J."/>
            <person name="Ogata H."/>
            <person name="Sarno A.F."/>
            <person name="Shmutz J."/>
            <person name="Schroeder D."/>
            <person name="de Vargas C."/>
            <person name="Verret F."/>
            <person name="von Dassow P."/>
            <person name="Valentin K."/>
            <person name="Van de Peer Y."/>
            <person name="Wheeler G."/>
            <person name="Dacks J.B."/>
            <person name="Delwiche C.F."/>
            <person name="Dyhrman S.T."/>
            <person name="Glockner G."/>
            <person name="John U."/>
            <person name="Richards T."/>
            <person name="Worden A.Z."/>
            <person name="Zhang X."/>
            <person name="Grigoriev I.V."/>
            <person name="Allen A.E."/>
            <person name="Bidle K."/>
            <person name="Borodovsky M."/>
            <person name="Bowler C."/>
            <person name="Brownlee C."/>
            <person name="Cock J.M."/>
            <person name="Elias M."/>
            <person name="Gladyshev V.N."/>
            <person name="Groth M."/>
            <person name="Guda C."/>
            <person name="Hadaegh A."/>
            <person name="Iglesias-Rodriguez M.D."/>
            <person name="Jenkins J."/>
            <person name="Jones B.M."/>
            <person name="Lawson T."/>
            <person name="Leese F."/>
            <person name="Lindquist E."/>
            <person name="Lobanov A."/>
            <person name="Lomsadze A."/>
            <person name="Malik S.B."/>
            <person name="Marsh M.E."/>
            <person name="Mackinder L."/>
            <person name="Mock T."/>
            <person name="Mueller-Roeber B."/>
            <person name="Pagarete A."/>
            <person name="Parker M."/>
            <person name="Probert I."/>
            <person name="Quesneville H."/>
            <person name="Raines C."/>
            <person name="Rensing S.A."/>
            <person name="Riano-Pachon D.M."/>
            <person name="Richier S."/>
            <person name="Rokitta S."/>
            <person name="Shiraiwa Y."/>
            <person name="Soanes D.M."/>
            <person name="van der Giezen M."/>
            <person name="Wahlund T.M."/>
            <person name="Williams B."/>
            <person name="Wilson W."/>
            <person name="Wolfe G."/>
            <person name="Wurch L.L."/>
        </authorList>
    </citation>
    <scope>NUCLEOTIDE SEQUENCE</scope>
</reference>
<reference evidence="1" key="2">
    <citation type="submission" date="2024-10" db="UniProtKB">
        <authorList>
            <consortium name="EnsemblProtists"/>
        </authorList>
    </citation>
    <scope>IDENTIFICATION</scope>
</reference>
<dbReference type="KEGG" id="ehx:EMIHUDRAFT_360403"/>
<protein>
    <recommendedName>
        <fullName evidence="3">TFIIS N-terminal domain-containing protein</fullName>
    </recommendedName>
</protein>
<dbReference type="PaxDb" id="2903-EOD04021"/>
<dbReference type="AlphaFoldDB" id="A0A0D3HYD6"/>
<dbReference type="Proteomes" id="UP000013827">
    <property type="component" value="Unassembled WGS sequence"/>
</dbReference>
<sequence>MESFLRDLGEARDACNKLPFDDALRYKIATELDRIEAAPPLERMLVTKPLIKDWAKLVSRQKDPSIKTRRQAALTAMLRVVDRLPARGPSQGVRRSSRLTAGRWARRRCWRVRVRVRRPRVRRPRVR</sequence>